<organism evidence="4 5">
    <name type="scientific">Urochloa decumbens</name>
    <dbReference type="NCBI Taxonomy" id="240449"/>
    <lineage>
        <taxon>Eukaryota</taxon>
        <taxon>Viridiplantae</taxon>
        <taxon>Streptophyta</taxon>
        <taxon>Embryophyta</taxon>
        <taxon>Tracheophyta</taxon>
        <taxon>Spermatophyta</taxon>
        <taxon>Magnoliopsida</taxon>
        <taxon>Liliopsida</taxon>
        <taxon>Poales</taxon>
        <taxon>Poaceae</taxon>
        <taxon>PACMAD clade</taxon>
        <taxon>Panicoideae</taxon>
        <taxon>Panicodae</taxon>
        <taxon>Paniceae</taxon>
        <taxon>Melinidinae</taxon>
        <taxon>Urochloa</taxon>
    </lineage>
</organism>
<dbReference type="AlphaFoldDB" id="A0ABC8XGH6"/>
<keyword evidence="5" id="KW-1185">Reference proteome</keyword>
<dbReference type="Proteomes" id="UP001497457">
    <property type="component" value="Chromosome 14rd"/>
</dbReference>
<keyword evidence="3" id="KW-0442">Lipid degradation</keyword>
<protein>
    <recommendedName>
        <fullName evidence="6">GDSL esterase/lipase</fullName>
    </recommendedName>
</protein>
<reference evidence="5" key="1">
    <citation type="submission" date="2024-06" db="EMBL/GenBank/DDBJ databases">
        <authorList>
            <person name="Ryan C."/>
        </authorList>
    </citation>
    <scope>NUCLEOTIDE SEQUENCE [LARGE SCALE GENOMIC DNA]</scope>
</reference>
<reference evidence="4 5" key="2">
    <citation type="submission" date="2024-10" db="EMBL/GenBank/DDBJ databases">
        <authorList>
            <person name="Ryan C."/>
        </authorList>
    </citation>
    <scope>NUCLEOTIDE SEQUENCE [LARGE SCALE GENOMIC DNA]</scope>
</reference>
<accession>A0ABC8XGH6</accession>
<dbReference type="GO" id="GO:0016042">
    <property type="term" value="P:lipid catabolic process"/>
    <property type="evidence" value="ECO:0007669"/>
    <property type="project" value="UniProtKB-KW"/>
</dbReference>
<gene>
    <name evidence="4" type="ORF">URODEC1_LOCUS23674</name>
</gene>
<evidence type="ECO:0000313" key="5">
    <source>
        <dbReference type="Proteomes" id="UP001497457"/>
    </source>
</evidence>
<sequence>MVQGGAVPALFVFGDSQTDVGNNNNNLVTPFRANFPHNDVDYPPGNLATGRFSNGYNLADFMGTKGLAITFGEQIERDYLSVYKRLVQKLGKAQATTHLASSIFAAGIGGNDIATRVLSDPTTTTTDQLLLISDQQFINLLSKSLKRKLQRLYELGMRKLFLVGTGPLGCYPLLRQRSLVAMECDAEANALSRQYNAAAVAILRDMSTRHPGLAVLLLGPIRGGFAEAKAACCGVGESAALLICMPANTLCANRTSHVFWDGGHLTEVTAEKLTGIAFNGSAPLVSPVNLKQLSAAP</sequence>
<evidence type="ECO:0008006" key="6">
    <source>
        <dbReference type="Google" id="ProtNLM"/>
    </source>
</evidence>
<evidence type="ECO:0000256" key="3">
    <source>
        <dbReference type="ARBA" id="ARBA00022963"/>
    </source>
</evidence>
<keyword evidence="2" id="KW-0378">Hydrolase</keyword>
<name>A0ABC8XGH6_9POAL</name>
<dbReference type="GO" id="GO:0016787">
    <property type="term" value="F:hydrolase activity"/>
    <property type="evidence" value="ECO:0007669"/>
    <property type="project" value="UniProtKB-KW"/>
</dbReference>
<dbReference type="Pfam" id="PF00657">
    <property type="entry name" value="Lipase_GDSL"/>
    <property type="match status" value="1"/>
</dbReference>
<evidence type="ECO:0000256" key="2">
    <source>
        <dbReference type="ARBA" id="ARBA00022801"/>
    </source>
</evidence>
<dbReference type="InterPro" id="IPR001087">
    <property type="entry name" value="GDSL"/>
</dbReference>
<dbReference type="PANTHER" id="PTHR45648:SF132">
    <property type="entry name" value="GDSL ESTERASE_LIPASE"/>
    <property type="match status" value="1"/>
</dbReference>
<comment type="similarity">
    <text evidence="1">Belongs to the 'GDSL' lipolytic enzyme family.</text>
</comment>
<evidence type="ECO:0000256" key="1">
    <source>
        <dbReference type="ARBA" id="ARBA00008668"/>
    </source>
</evidence>
<dbReference type="PANTHER" id="PTHR45648">
    <property type="entry name" value="GDSL LIPASE/ACYLHYDROLASE FAMILY PROTEIN (AFU_ORTHOLOGUE AFUA_4G14700)"/>
    <property type="match status" value="1"/>
</dbReference>
<dbReference type="EMBL" id="OZ075124">
    <property type="protein sequence ID" value="CAL4926031.1"/>
    <property type="molecule type" value="Genomic_DNA"/>
</dbReference>
<evidence type="ECO:0000313" key="4">
    <source>
        <dbReference type="EMBL" id="CAL4926031.1"/>
    </source>
</evidence>
<dbReference type="InterPro" id="IPR036514">
    <property type="entry name" value="SGNH_hydro_sf"/>
</dbReference>
<dbReference type="Gene3D" id="3.40.50.1110">
    <property type="entry name" value="SGNH hydrolase"/>
    <property type="match status" value="1"/>
</dbReference>
<dbReference type="InterPro" id="IPR051058">
    <property type="entry name" value="GDSL_Est/Lipase"/>
</dbReference>
<keyword evidence="3" id="KW-0443">Lipid metabolism</keyword>
<proteinExistence type="inferred from homology"/>